<reference evidence="2 3" key="1">
    <citation type="journal article" date="2004" name="Nucleic Acids Res.">
        <title>The genome sequence of Bacillus cereus ATCC 10987 reveals metabolic adaptations and a large plasmid related to Bacillus anthracis pXO1.</title>
        <authorList>
            <person name="Rasko D.A."/>
            <person name="Ravel J."/>
            <person name="Okstad O.A."/>
            <person name="Helgason E."/>
            <person name="Cer R.Z."/>
            <person name="Jiang L."/>
            <person name="Shores K.A."/>
            <person name="Fouts D.E."/>
            <person name="Tourasse N.J."/>
            <person name="Angiuoli S.V."/>
            <person name="Kolonay J."/>
            <person name="Nelson W.C."/>
            <person name="Kolsto A.-B."/>
            <person name="Fraser C.M."/>
            <person name="Read T.D."/>
        </authorList>
    </citation>
    <scope>NUCLEOTIDE SEQUENCE [LARGE SCALE GENOMIC DNA]</scope>
    <source>
        <strain evidence="3">ATCC 10987 / NRS 248</strain>
    </source>
</reference>
<keyword evidence="1" id="KW-1133">Transmembrane helix</keyword>
<dbReference type="HOGENOM" id="CLU_211898_0_0_9"/>
<proteinExistence type="predicted"/>
<evidence type="ECO:0000256" key="1">
    <source>
        <dbReference type="SAM" id="Phobius"/>
    </source>
</evidence>
<organism evidence="2 3">
    <name type="scientific">Bacillus cereus (strain ATCC 10987 / NRS 248)</name>
    <dbReference type="NCBI Taxonomy" id="222523"/>
    <lineage>
        <taxon>Bacteria</taxon>
        <taxon>Bacillati</taxon>
        <taxon>Bacillota</taxon>
        <taxon>Bacilli</taxon>
        <taxon>Bacillales</taxon>
        <taxon>Bacillaceae</taxon>
        <taxon>Bacillus</taxon>
        <taxon>Bacillus cereus group</taxon>
    </lineage>
</organism>
<name>Q73CI8_BACC1</name>
<keyword evidence="1" id="KW-0812">Transmembrane</keyword>
<feature type="transmembrane region" description="Helical" evidence="1">
    <location>
        <begin position="39"/>
        <end position="56"/>
    </location>
</feature>
<protein>
    <submittedName>
        <fullName evidence="2">Uncharacterized protein</fullName>
    </submittedName>
</protein>
<dbReference type="EMBL" id="AE017194">
    <property type="protein sequence ID" value="AAS40008.1"/>
    <property type="molecule type" value="Genomic_DNA"/>
</dbReference>
<accession>Q73CI8</accession>
<sequence>MCSYIGRLLIMRFNKYTVMLMFLAIGSNAALSMWLKQGLLGVITAIVLLLIAAWTTKRPHTDNQHK</sequence>
<keyword evidence="1" id="KW-0472">Membrane</keyword>
<dbReference type="KEGG" id="bca:BCE_1077"/>
<dbReference type="AlphaFoldDB" id="Q73CI8"/>
<dbReference type="Proteomes" id="UP000002527">
    <property type="component" value="Chromosome"/>
</dbReference>
<feature type="transmembrane region" description="Helical" evidence="1">
    <location>
        <begin position="16"/>
        <end position="33"/>
    </location>
</feature>
<gene>
    <name evidence="2" type="ordered locus">BCE_1077</name>
</gene>
<evidence type="ECO:0000313" key="2">
    <source>
        <dbReference type="EMBL" id="AAS40008.1"/>
    </source>
</evidence>
<evidence type="ECO:0000313" key="3">
    <source>
        <dbReference type="Proteomes" id="UP000002527"/>
    </source>
</evidence>